<feature type="chain" id="PRO_5023099536" description="Cytochrome c domain-containing protein" evidence="1">
    <location>
        <begin position="25"/>
        <end position="425"/>
    </location>
</feature>
<reference evidence="2 3" key="1">
    <citation type="submission" date="2019-02" db="EMBL/GenBank/DDBJ databases">
        <title>Planctomycetal bacteria perform biofilm scaping via a novel small molecule.</title>
        <authorList>
            <person name="Jeske O."/>
            <person name="Boedeker C."/>
            <person name="Wiegand S."/>
            <person name="Breitling P."/>
            <person name="Kallscheuer N."/>
            <person name="Jogler M."/>
            <person name="Rohde M."/>
            <person name="Petersen J."/>
            <person name="Medema M.H."/>
            <person name="Surup F."/>
            <person name="Jogler C."/>
        </authorList>
    </citation>
    <scope>NUCLEOTIDE SEQUENCE [LARGE SCALE GENOMIC DNA]</scope>
    <source>
        <strain evidence="2 3">Mal15</strain>
    </source>
</reference>
<feature type="signal peptide" evidence="1">
    <location>
        <begin position="1"/>
        <end position="24"/>
    </location>
</feature>
<evidence type="ECO:0000313" key="3">
    <source>
        <dbReference type="Proteomes" id="UP000321353"/>
    </source>
</evidence>
<gene>
    <name evidence="2" type="ORF">Mal15_21720</name>
</gene>
<dbReference type="RefSeq" id="WP_147867691.1">
    <property type="nucleotide sequence ID" value="NZ_CP036264.1"/>
</dbReference>
<organism evidence="2 3">
    <name type="scientific">Stieleria maiorica</name>
    <dbReference type="NCBI Taxonomy" id="2795974"/>
    <lineage>
        <taxon>Bacteria</taxon>
        <taxon>Pseudomonadati</taxon>
        <taxon>Planctomycetota</taxon>
        <taxon>Planctomycetia</taxon>
        <taxon>Pirellulales</taxon>
        <taxon>Pirellulaceae</taxon>
        <taxon>Stieleria</taxon>
    </lineage>
</organism>
<dbReference type="KEGG" id="smam:Mal15_21720"/>
<evidence type="ECO:0000256" key="1">
    <source>
        <dbReference type="SAM" id="SignalP"/>
    </source>
</evidence>
<accession>A0A5B9MF14</accession>
<sequence precursor="true">MHDLRSLRFSALLFFFSVQSFCHAQSRLDEAPINYTETKGENRVSAMIDKVDSGELDLIYEDGYGYLRSILDELQVPVSSQALVFSKTSLQTGRISPTNPRAIFFGDDVYVGWVRGSSLLEISAADPKLGAVYYTIQMSPRRPSMRRENFRCLGCHERTDDHGKVPVHTIQSVMARSSGKINLLLDSFVTDHTSPIAERWGGWYVTGGHGLMKHMGNAFLEGDQLVSLGPSDAETLQGQFDLSRWPVASSDIVALMVLEHQVEMHNQLASANFAVRRARYASTDPADEVADLDTVIDRSAKQVVDHLLFVDEAKLESEIQCSNTFADDFATKGPTTRDGRSLRQFDLKRRLFRYPCSYTIYSPAFAALDSQLKDRVFQRLWQVLSGQDVSPEYGHLSSQDRGDILQILRATLDDLPVSWTNAEAS</sequence>
<dbReference type="EMBL" id="CP036264">
    <property type="protein sequence ID" value="QEF98125.1"/>
    <property type="molecule type" value="Genomic_DNA"/>
</dbReference>
<keyword evidence="1" id="KW-0732">Signal</keyword>
<dbReference type="Proteomes" id="UP000321353">
    <property type="component" value="Chromosome"/>
</dbReference>
<keyword evidence="3" id="KW-1185">Reference proteome</keyword>
<evidence type="ECO:0008006" key="4">
    <source>
        <dbReference type="Google" id="ProtNLM"/>
    </source>
</evidence>
<protein>
    <recommendedName>
        <fullName evidence="4">Cytochrome c domain-containing protein</fullName>
    </recommendedName>
</protein>
<evidence type="ECO:0000313" key="2">
    <source>
        <dbReference type="EMBL" id="QEF98125.1"/>
    </source>
</evidence>
<name>A0A5B9MF14_9BACT</name>
<proteinExistence type="predicted"/>
<dbReference type="AlphaFoldDB" id="A0A5B9MF14"/>